<accession>A0AAE0D5Q4</accession>
<protein>
    <submittedName>
        <fullName evidence="2">Uncharacterized protein</fullName>
    </submittedName>
</protein>
<evidence type="ECO:0000313" key="2">
    <source>
        <dbReference type="EMBL" id="KAK2758559.1"/>
    </source>
</evidence>
<dbReference type="Proteomes" id="UP001281614">
    <property type="component" value="Unassembled WGS sequence"/>
</dbReference>
<sequence>MWSKVDQTAALEVLFCERKADDPLECLAKVAIPPSPKRPPAPSSNLIHGSRRPSTQAFHTFTTLIGAYLSASTSVVKSFELTPMYPSTVSTVWPSLVPADHARQVDVPGDQAVSK</sequence>
<feature type="region of interest" description="Disordered" evidence="1">
    <location>
        <begin position="31"/>
        <end position="52"/>
    </location>
</feature>
<feature type="compositionally biased region" description="Pro residues" evidence="1">
    <location>
        <begin position="33"/>
        <end position="42"/>
    </location>
</feature>
<reference evidence="2" key="1">
    <citation type="submission" date="2023-02" db="EMBL/GenBank/DDBJ databases">
        <title>Colletotrichum kahawae CIFC_Que2 genome sequencing and assembly.</title>
        <authorList>
            <person name="Baroncelli R."/>
        </authorList>
    </citation>
    <scope>NUCLEOTIDE SEQUENCE</scope>
    <source>
        <strain evidence="2">CIFC_Que2</strain>
    </source>
</reference>
<evidence type="ECO:0000256" key="1">
    <source>
        <dbReference type="SAM" id="MobiDB-lite"/>
    </source>
</evidence>
<keyword evidence="3" id="KW-1185">Reference proteome</keyword>
<proteinExistence type="predicted"/>
<gene>
    <name evidence="2" type="ORF">CKAH01_05607</name>
</gene>
<dbReference type="AlphaFoldDB" id="A0AAE0D5Q4"/>
<comment type="caution">
    <text evidence="2">The sequence shown here is derived from an EMBL/GenBank/DDBJ whole genome shotgun (WGS) entry which is preliminary data.</text>
</comment>
<dbReference type="EMBL" id="VYYT01000189">
    <property type="protein sequence ID" value="KAK2758559.1"/>
    <property type="molecule type" value="Genomic_DNA"/>
</dbReference>
<name>A0AAE0D5Q4_COLKA</name>
<organism evidence="2 3">
    <name type="scientific">Colletotrichum kahawae</name>
    <name type="common">Coffee berry disease fungus</name>
    <dbReference type="NCBI Taxonomy" id="34407"/>
    <lineage>
        <taxon>Eukaryota</taxon>
        <taxon>Fungi</taxon>
        <taxon>Dikarya</taxon>
        <taxon>Ascomycota</taxon>
        <taxon>Pezizomycotina</taxon>
        <taxon>Sordariomycetes</taxon>
        <taxon>Hypocreomycetidae</taxon>
        <taxon>Glomerellales</taxon>
        <taxon>Glomerellaceae</taxon>
        <taxon>Colletotrichum</taxon>
        <taxon>Colletotrichum gloeosporioides species complex</taxon>
    </lineage>
</organism>
<evidence type="ECO:0000313" key="3">
    <source>
        <dbReference type="Proteomes" id="UP001281614"/>
    </source>
</evidence>